<dbReference type="InterPro" id="IPR005123">
    <property type="entry name" value="Oxoglu/Fe-dep_dioxygenase_dom"/>
</dbReference>
<keyword evidence="4 9" id="KW-0560">Oxidoreductase</keyword>
<name>A0A803LHK7_CHEQI</name>
<comment type="catalytic activity">
    <reaction evidence="8">
        <text>gibberellin A12 + 2 2-oxoglutarate + 3 O2 + H(+) = gibberellin A9 + 2 succinate + 3 CO2 + 2 H2O</text>
        <dbReference type="Rhea" id="RHEA:60772"/>
        <dbReference type="ChEBI" id="CHEBI:15377"/>
        <dbReference type="ChEBI" id="CHEBI:15378"/>
        <dbReference type="ChEBI" id="CHEBI:15379"/>
        <dbReference type="ChEBI" id="CHEBI:16526"/>
        <dbReference type="ChEBI" id="CHEBI:16810"/>
        <dbReference type="ChEBI" id="CHEBI:30031"/>
        <dbReference type="ChEBI" id="CHEBI:58627"/>
        <dbReference type="ChEBI" id="CHEBI:73255"/>
    </reaction>
    <physiologicalReaction direction="left-to-right" evidence="8">
        <dbReference type="Rhea" id="RHEA:60773"/>
    </physiologicalReaction>
</comment>
<keyword evidence="3 9" id="KW-0479">Metal-binding</keyword>
<evidence type="ECO:0000256" key="6">
    <source>
        <dbReference type="ARBA" id="ARBA00037909"/>
    </source>
</evidence>
<comment type="pathway">
    <text evidence="6">Plant hormone biosynthesis; gibberellin biosynthesis.</text>
</comment>
<dbReference type="Gramene" id="AUR62013454-RA">
    <property type="protein sequence ID" value="AUR62013454-RA:cds"/>
    <property type="gene ID" value="AUR62013454"/>
</dbReference>
<keyword evidence="5 9" id="KW-0408">Iron</keyword>
<proteinExistence type="inferred from homology"/>
<dbReference type="PROSITE" id="PS51471">
    <property type="entry name" value="FE2OG_OXY"/>
    <property type="match status" value="1"/>
</dbReference>
<evidence type="ECO:0000256" key="9">
    <source>
        <dbReference type="RuleBase" id="RU003682"/>
    </source>
</evidence>
<evidence type="ECO:0000259" key="10">
    <source>
        <dbReference type="PROSITE" id="PS51471"/>
    </source>
</evidence>
<comment type="cofactor">
    <cofactor evidence="1">
        <name>L-ascorbate</name>
        <dbReference type="ChEBI" id="CHEBI:38290"/>
    </cofactor>
</comment>
<evidence type="ECO:0000256" key="3">
    <source>
        <dbReference type="ARBA" id="ARBA00022723"/>
    </source>
</evidence>
<protein>
    <recommendedName>
        <fullName evidence="10">Fe2OG dioxygenase domain-containing protein</fullName>
    </recommendedName>
</protein>
<evidence type="ECO:0000256" key="1">
    <source>
        <dbReference type="ARBA" id="ARBA00001961"/>
    </source>
</evidence>
<dbReference type="InterPro" id="IPR027443">
    <property type="entry name" value="IPNS-like_sf"/>
</dbReference>
<dbReference type="OMA" id="ERRSMAF"/>
<dbReference type="InterPro" id="IPR044861">
    <property type="entry name" value="IPNS-like_FE2OG_OXY"/>
</dbReference>
<dbReference type="EnsemblPlants" id="AUR62013454-RA">
    <property type="protein sequence ID" value="AUR62013454-RA:cds"/>
    <property type="gene ID" value="AUR62013454"/>
</dbReference>
<dbReference type="Pfam" id="PF14226">
    <property type="entry name" value="DIOX_N"/>
    <property type="match status" value="1"/>
</dbReference>
<dbReference type="FunFam" id="2.60.120.330:FF:000003">
    <property type="entry name" value="Gibberellin 20 oxidase 2"/>
    <property type="match status" value="1"/>
</dbReference>
<comment type="similarity">
    <text evidence="7">Belongs to the iron/ascorbate-dependent oxidoreductase family. GA20OX subfamily.</text>
</comment>
<accession>A0A803LHK7</accession>
<evidence type="ECO:0000256" key="4">
    <source>
        <dbReference type="ARBA" id="ARBA00023002"/>
    </source>
</evidence>
<evidence type="ECO:0000256" key="7">
    <source>
        <dbReference type="ARBA" id="ARBA00043997"/>
    </source>
</evidence>
<comment type="pathway">
    <text evidence="2">Hormone biosynthesis.</text>
</comment>
<dbReference type="SUPFAM" id="SSF51197">
    <property type="entry name" value="Clavaminate synthase-like"/>
    <property type="match status" value="1"/>
</dbReference>
<organism evidence="11 12">
    <name type="scientific">Chenopodium quinoa</name>
    <name type="common">Quinoa</name>
    <dbReference type="NCBI Taxonomy" id="63459"/>
    <lineage>
        <taxon>Eukaryota</taxon>
        <taxon>Viridiplantae</taxon>
        <taxon>Streptophyta</taxon>
        <taxon>Embryophyta</taxon>
        <taxon>Tracheophyta</taxon>
        <taxon>Spermatophyta</taxon>
        <taxon>Magnoliopsida</taxon>
        <taxon>eudicotyledons</taxon>
        <taxon>Gunneridae</taxon>
        <taxon>Pentapetalae</taxon>
        <taxon>Caryophyllales</taxon>
        <taxon>Chenopodiaceae</taxon>
        <taxon>Chenopodioideae</taxon>
        <taxon>Atripliceae</taxon>
        <taxon>Chenopodium</taxon>
    </lineage>
</organism>
<dbReference type="GO" id="GO:0009686">
    <property type="term" value="P:gibberellin biosynthetic process"/>
    <property type="evidence" value="ECO:0007669"/>
    <property type="project" value="UniProtKB-ARBA"/>
</dbReference>
<keyword evidence="12" id="KW-1185">Reference proteome</keyword>
<reference evidence="11" key="2">
    <citation type="submission" date="2021-03" db="UniProtKB">
        <authorList>
            <consortium name="EnsemblPlants"/>
        </authorList>
    </citation>
    <scope>IDENTIFICATION</scope>
</reference>
<dbReference type="Gene3D" id="2.60.120.330">
    <property type="entry name" value="B-lactam Antibiotic, Isopenicillin N Synthase, Chain"/>
    <property type="match status" value="1"/>
</dbReference>
<dbReference type="AlphaFoldDB" id="A0A803LHK7"/>
<reference evidence="11" key="1">
    <citation type="journal article" date="2017" name="Nature">
        <title>The genome of Chenopodium quinoa.</title>
        <authorList>
            <person name="Jarvis D.E."/>
            <person name="Ho Y.S."/>
            <person name="Lightfoot D.J."/>
            <person name="Schmoeckel S.M."/>
            <person name="Li B."/>
            <person name="Borm T.J.A."/>
            <person name="Ohyanagi H."/>
            <person name="Mineta K."/>
            <person name="Michell C.T."/>
            <person name="Saber N."/>
            <person name="Kharbatia N.M."/>
            <person name="Rupper R.R."/>
            <person name="Sharp A.R."/>
            <person name="Dally N."/>
            <person name="Boughton B.A."/>
            <person name="Woo Y.H."/>
            <person name="Gao G."/>
            <person name="Schijlen E.G.W.M."/>
            <person name="Guo X."/>
            <person name="Momin A.A."/>
            <person name="Negrao S."/>
            <person name="Al-Babili S."/>
            <person name="Gehring C."/>
            <person name="Roessner U."/>
            <person name="Jung C."/>
            <person name="Murphy K."/>
            <person name="Arold S.T."/>
            <person name="Gojobori T."/>
            <person name="van der Linden C.G."/>
            <person name="van Loo E.N."/>
            <person name="Jellen E.N."/>
            <person name="Maughan P.J."/>
            <person name="Tester M."/>
        </authorList>
    </citation>
    <scope>NUCLEOTIDE SEQUENCE [LARGE SCALE GENOMIC DNA]</scope>
    <source>
        <strain evidence="11">cv. PI 614886</strain>
    </source>
</reference>
<evidence type="ECO:0000256" key="5">
    <source>
        <dbReference type="ARBA" id="ARBA00023004"/>
    </source>
</evidence>
<sequence length="359" mass="40861">MMQKQTTNVPKNFIWSLSDDINQPKKKLDAPIIDLEGFIRGDETATKKASEALKEACANHGFFQVINHGVYPKLLNEAYNNIGQFFSLPPSEKAKVVKMRGSLWGLSVAHADRLTTNLPWKETLSFPHRTKSDGDSVVDYFTSALGNEFEPMGTVYKNYCNEMQKLSLVILELMAISLGVERSYYRDFYKDANSIMRLNHYPPCEEPSLVLGTGPHCDPTSLTLLYQNEIEGLEVFVNNEWHLVEPRNDALVINIGDTLMAMTNGEYKSCLHRAIVNEKVARNTMAFFLCPADHKVVTPPSEILENKQRKYPDFTWADVVEFTQKHYRADANTLDAFTNWFWSNASSKENDAKLENVEN</sequence>
<dbReference type="InterPro" id="IPR026992">
    <property type="entry name" value="DIOX_N"/>
</dbReference>
<evidence type="ECO:0000313" key="12">
    <source>
        <dbReference type="Proteomes" id="UP000596660"/>
    </source>
</evidence>
<dbReference type="PANTHER" id="PTHR47990">
    <property type="entry name" value="2-OXOGLUTARATE (2OG) AND FE(II)-DEPENDENT OXYGENASE SUPERFAMILY PROTEIN-RELATED"/>
    <property type="match status" value="1"/>
</dbReference>
<feature type="domain" description="Fe2OG dioxygenase" evidence="10">
    <location>
        <begin position="191"/>
        <end position="291"/>
    </location>
</feature>
<dbReference type="GO" id="GO:0045544">
    <property type="term" value="F:gibberellin 20-oxidase activity"/>
    <property type="evidence" value="ECO:0007669"/>
    <property type="project" value="UniProtKB-ARBA"/>
</dbReference>
<evidence type="ECO:0000256" key="8">
    <source>
        <dbReference type="ARBA" id="ARBA00050508"/>
    </source>
</evidence>
<dbReference type="Proteomes" id="UP000596660">
    <property type="component" value="Unplaced"/>
</dbReference>
<dbReference type="InterPro" id="IPR050231">
    <property type="entry name" value="Iron_ascorbate_oxido_reductase"/>
</dbReference>
<evidence type="ECO:0000256" key="2">
    <source>
        <dbReference type="ARBA" id="ARBA00004972"/>
    </source>
</evidence>
<dbReference type="GO" id="GO:0046872">
    <property type="term" value="F:metal ion binding"/>
    <property type="evidence" value="ECO:0007669"/>
    <property type="project" value="UniProtKB-KW"/>
</dbReference>
<dbReference type="PRINTS" id="PR00682">
    <property type="entry name" value="IPNSYNTHASE"/>
</dbReference>
<dbReference type="Pfam" id="PF03171">
    <property type="entry name" value="2OG-FeII_Oxy"/>
    <property type="match status" value="1"/>
</dbReference>
<evidence type="ECO:0000313" key="11">
    <source>
        <dbReference type="EnsemblPlants" id="AUR62013454-RA:cds"/>
    </source>
</evidence>